<reference evidence="6 7" key="1">
    <citation type="submission" date="2024-04" db="EMBL/GenBank/DDBJ databases">
        <title>Tritrichomonas musculus Genome.</title>
        <authorList>
            <person name="Alves-Ferreira E."/>
            <person name="Grigg M."/>
            <person name="Lorenzi H."/>
            <person name="Galac M."/>
        </authorList>
    </citation>
    <scope>NUCLEOTIDE SEQUENCE [LARGE SCALE GENOMIC DNA]</scope>
    <source>
        <strain evidence="6 7">EAF2021</strain>
    </source>
</reference>
<dbReference type="EMBL" id="JAPFFF010000007">
    <property type="protein sequence ID" value="KAK8885344.1"/>
    <property type="molecule type" value="Genomic_DNA"/>
</dbReference>
<gene>
    <name evidence="6" type="ORF">M9Y10_040790</name>
</gene>
<dbReference type="InterPro" id="IPR029052">
    <property type="entry name" value="Metallo-depent_PP-like"/>
</dbReference>
<dbReference type="Pfam" id="PF00149">
    <property type="entry name" value="Metallophos"/>
    <property type="match status" value="1"/>
</dbReference>
<dbReference type="Proteomes" id="UP001470230">
    <property type="component" value="Unassembled WGS sequence"/>
</dbReference>
<proteinExistence type="inferred from homology"/>
<evidence type="ECO:0000256" key="1">
    <source>
        <dbReference type="ARBA" id="ARBA00022723"/>
    </source>
</evidence>
<dbReference type="InterPro" id="IPR004843">
    <property type="entry name" value="Calcineurin-like_PHP"/>
</dbReference>
<dbReference type="PROSITE" id="PS00125">
    <property type="entry name" value="SER_THR_PHOSPHATASE"/>
    <property type="match status" value="1"/>
</dbReference>
<evidence type="ECO:0000256" key="3">
    <source>
        <dbReference type="ARBA" id="ARBA00023211"/>
    </source>
</evidence>
<dbReference type="InterPro" id="IPR006186">
    <property type="entry name" value="Ser/Thr-sp_prot-phosphatase"/>
</dbReference>
<evidence type="ECO:0000313" key="7">
    <source>
        <dbReference type="Proteomes" id="UP001470230"/>
    </source>
</evidence>
<keyword evidence="3" id="KW-0464">Manganese</keyword>
<keyword evidence="7" id="KW-1185">Reference proteome</keyword>
<protein>
    <recommendedName>
        <fullName evidence="4">Serine/threonine-protein phosphatase</fullName>
        <ecNumber evidence="4">3.1.3.16</ecNumber>
    </recommendedName>
</protein>
<accession>A0ABR2K2L3</accession>
<evidence type="ECO:0000256" key="2">
    <source>
        <dbReference type="ARBA" id="ARBA00022801"/>
    </source>
</evidence>
<feature type="domain" description="Serine/threonine specific protein phosphatases" evidence="5">
    <location>
        <begin position="113"/>
        <end position="118"/>
    </location>
</feature>
<dbReference type="EC" id="3.1.3.16" evidence="4"/>
<dbReference type="InterPro" id="IPR047129">
    <property type="entry name" value="PPA2-like"/>
</dbReference>
<keyword evidence="1" id="KW-0479">Metal-binding</keyword>
<organism evidence="6 7">
    <name type="scientific">Tritrichomonas musculus</name>
    <dbReference type="NCBI Taxonomy" id="1915356"/>
    <lineage>
        <taxon>Eukaryota</taxon>
        <taxon>Metamonada</taxon>
        <taxon>Parabasalia</taxon>
        <taxon>Tritrichomonadida</taxon>
        <taxon>Tritrichomonadidae</taxon>
        <taxon>Tritrichomonas</taxon>
    </lineage>
</organism>
<name>A0ABR2K2L3_9EUKA</name>
<keyword evidence="2 4" id="KW-0378">Hydrolase</keyword>
<dbReference type="SUPFAM" id="SSF56300">
    <property type="entry name" value="Metallo-dependent phosphatases"/>
    <property type="match status" value="1"/>
</dbReference>
<evidence type="ECO:0000256" key="4">
    <source>
        <dbReference type="RuleBase" id="RU004273"/>
    </source>
</evidence>
<sequence>MSDFDPDVIIEIIRQGNSVPEEQLVPLLIKLMEVLYTENNVIELSSPITICGDIHGQLYDLFELFDRATNNAGIGNQKFLFMGDYVDRGRFSIETFAYLAALKLRYPGQFFLLRGNHECRQVNQMYGFYNETQMLYGHAGVWTFCNDVFDLLPMAALIDGRVFSVHGGLSPKITLIESIALLNRQAELPSNGPLCDLCWSDPEDIQIWKENQRGAGWIFGAPQAKEFCFNNGLDFVTRSHQLAMEGYKWFFDHKLVTVWSAPNYMYRSGNKACVMKYHPTLSKSGSLPYDIVMFDPRPENLRKQPEEVPNSPYFL</sequence>
<dbReference type="SMART" id="SM00156">
    <property type="entry name" value="PP2Ac"/>
    <property type="match status" value="1"/>
</dbReference>
<dbReference type="PANTHER" id="PTHR45619">
    <property type="entry name" value="SERINE/THREONINE-PROTEIN PHOSPHATASE PP2A-RELATED"/>
    <property type="match status" value="1"/>
</dbReference>
<comment type="caution">
    <text evidence="6">The sequence shown here is derived from an EMBL/GenBank/DDBJ whole genome shotgun (WGS) entry which is preliminary data.</text>
</comment>
<comment type="catalytic activity">
    <reaction evidence="4">
        <text>O-phospho-L-threonyl-[protein] + H2O = L-threonyl-[protein] + phosphate</text>
        <dbReference type="Rhea" id="RHEA:47004"/>
        <dbReference type="Rhea" id="RHEA-COMP:11060"/>
        <dbReference type="Rhea" id="RHEA-COMP:11605"/>
        <dbReference type="ChEBI" id="CHEBI:15377"/>
        <dbReference type="ChEBI" id="CHEBI:30013"/>
        <dbReference type="ChEBI" id="CHEBI:43474"/>
        <dbReference type="ChEBI" id="CHEBI:61977"/>
        <dbReference type="EC" id="3.1.3.16"/>
    </reaction>
</comment>
<evidence type="ECO:0000313" key="6">
    <source>
        <dbReference type="EMBL" id="KAK8885344.1"/>
    </source>
</evidence>
<dbReference type="PRINTS" id="PR00114">
    <property type="entry name" value="STPHPHTASE"/>
</dbReference>
<comment type="similarity">
    <text evidence="4">Belongs to the PPP phosphatase family.</text>
</comment>
<evidence type="ECO:0000259" key="5">
    <source>
        <dbReference type="PROSITE" id="PS00125"/>
    </source>
</evidence>
<dbReference type="Gene3D" id="3.60.21.10">
    <property type="match status" value="1"/>
</dbReference>